<feature type="region of interest" description="Disordered" evidence="6">
    <location>
        <begin position="148"/>
        <end position="216"/>
    </location>
</feature>
<dbReference type="Pfam" id="PF00707">
    <property type="entry name" value="IF3_C"/>
    <property type="match status" value="1"/>
</dbReference>
<evidence type="ECO:0000259" key="8">
    <source>
        <dbReference type="Pfam" id="PF05198"/>
    </source>
</evidence>
<protein>
    <recommendedName>
        <fullName evidence="4 5">Translation initiation factor IF-3</fullName>
    </recommendedName>
</protein>
<evidence type="ECO:0000256" key="5">
    <source>
        <dbReference type="RuleBase" id="RU000646"/>
    </source>
</evidence>
<dbReference type="InterPro" id="IPR001288">
    <property type="entry name" value="Translation_initiation_fac_3"/>
</dbReference>
<dbReference type="InterPro" id="IPR019814">
    <property type="entry name" value="Translation_initiation_fac_3_N"/>
</dbReference>
<feature type="domain" description="Translation initiation factor 3 N-terminal" evidence="8">
    <location>
        <begin position="2"/>
        <end position="60"/>
    </location>
</feature>
<gene>
    <name evidence="9" type="ORF">M2350_001870</name>
</gene>
<comment type="subcellular location">
    <subcellularLocation>
        <location evidence="5">Cytoplasm</location>
    </subcellularLocation>
</comment>
<evidence type="ECO:0000259" key="7">
    <source>
        <dbReference type="Pfam" id="PF00707"/>
    </source>
</evidence>
<sequence length="216" mass="24560">MVIDENGQKLGVMDTRDAIRLARSKGLDLIEVAPHARPPVCRIMDYGKFKYQQRKKEKEARKHQKELKEIRLTPQMSEHDILYRLKNAEEFLREGHRVRVFMQIMGRWAAHMDLGEAKLREFADRLSHVATIESPLSHQGKMISLTLAPRKDTKQKPAAPTVSPAKPAEAQPSQTTQPIQPTQTLSPQVSETHHEPTPQAQETHKVIEVVSDDKGS</sequence>
<feature type="compositionally biased region" description="Low complexity" evidence="6">
    <location>
        <begin position="171"/>
        <end position="188"/>
    </location>
</feature>
<comment type="caution">
    <text evidence="9">The sequence shown here is derived from an EMBL/GenBank/DDBJ whole genome shotgun (WGS) entry which is preliminary data.</text>
</comment>
<dbReference type="InterPro" id="IPR019813">
    <property type="entry name" value="Translation_initiation_fac3_CS"/>
</dbReference>
<dbReference type="InterPro" id="IPR036787">
    <property type="entry name" value="T_IF-3_N_sf"/>
</dbReference>
<evidence type="ECO:0000256" key="6">
    <source>
        <dbReference type="SAM" id="MobiDB-lite"/>
    </source>
</evidence>
<name>A0ABT2ENE2_9BACT</name>
<evidence type="ECO:0000256" key="3">
    <source>
        <dbReference type="ARBA" id="ARBA00022917"/>
    </source>
</evidence>
<dbReference type="Proteomes" id="UP001204798">
    <property type="component" value="Unassembled WGS sequence"/>
</dbReference>
<dbReference type="PANTHER" id="PTHR10938:SF0">
    <property type="entry name" value="TRANSLATION INITIATION FACTOR IF-3, MITOCHONDRIAL"/>
    <property type="match status" value="1"/>
</dbReference>
<proteinExistence type="inferred from homology"/>
<comment type="function">
    <text evidence="5">IF-3 binds to the 30S ribosomal subunit and shifts the equilibrium between 70S ribosomes and their 50S and 30S subunits in favor of the free subunits, thus enhancing the availability of 30S subunits on which protein synthesis initiation begins.</text>
</comment>
<dbReference type="Gene3D" id="3.10.20.80">
    <property type="entry name" value="Translation initiation factor 3 (IF-3), N-terminal domain"/>
    <property type="match status" value="1"/>
</dbReference>
<dbReference type="SUPFAM" id="SSF55200">
    <property type="entry name" value="Translation initiation factor IF3, C-terminal domain"/>
    <property type="match status" value="1"/>
</dbReference>
<reference evidence="9 10" key="1">
    <citation type="submission" date="2022-08" db="EMBL/GenBank/DDBJ databases">
        <title>Bacterial and archaeal communities from various locations to study Microbial Dark Matter (Phase II).</title>
        <authorList>
            <person name="Stepanauskas R."/>
        </authorList>
    </citation>
    <scope>NUCLEOTIDE SEQUENCE [LARGE SCALE GENOMIC DNA]</scope>
    <source>
        <strain evidence="9 10">PD1</strain>
    </source>
</reference>
<evidence type="ECO:0000313" key="9">
    <source>
        <dbReference type="EMBL" id="MCS3919457.1"/>
    </source>
</evidence>
<keyword evidence="3 5" id="KW-0648">Protein biosynthesis</keyword>
<comment type="similarity">
    <text evidence="1 5">Belongs to the IF-3 family.</text>
</comment>
<dbReference type="Pfam" id="PF05198">
    <property type="entry name" value="IF3_N"/>
    <property type="match status" value="1"/>
</dbReference>
<feature type="compositionally biased region" description="Basic and acidic residues" evidence="6">
    <location>
        <begin position="191"/>
        <end position="216"/>
    </location>
</feature>
<keyword evidence="10" id="KW-1185">Reference proteome</keyword>
<accession>A0ABT2ENE2</accession>
<dbReference type="GO" id="GO:0003743">
    <property type="term" value="F:translation initiation factor activity"/>
    <property type="evidence" value="ECO:0007669"/>
    <property type="project" value="UniProtKB-KW"/>
</dbReference>
<keyword evidence="2 5" id="KW-0396">Initiation factor</keyword>
<dbReference type="EMBL" id="JANUCP010000003">
    <property type="protein sequence ID" value="MCS3919457.1"/>
    <property type="molecule type" value="Genomic_DNA"/>
</dbReference>
<comment type="subunit">
    <text evidence="5">Monomer.</text>
</comment>
<evidence type="ECO:0000256" key="1">
    <source>
        <dbReference type="ARBA" id="ARBA00005439"/>
    </source>
</evidence>
<evidence type="ECO:0000256" key="4">
    <source>
        <dbReference type="NCBIfam" id="TIGR00168"/>
    </source>
</evidence>
<dbReference type="PROSITE" id="PS00938">
    <property type="entry name" value="IF3"/>
    <property type="match status" value="1"/>
</dbReference>
<evidence type="ECO:0000256" key="2">
    <source>
        <dbReference type="ARBA" id="ARBA00022540"/>
    </source>
</evidence>
<dbReference type="NCBIfam" id="TIGR00168">
    <property type="entry name" value="infC"/>
    <property type="match status" value="1"/>
</dbReference>
<organism evidence="9 10">
    <name type="scientific">Candidatus Fervidibacter sacchari</name>
    <dbReference type="NCBI Taxonomy" id="1448929"/>
    <lineage>
        <taxon>Bacteria</taxon>
        <taxon>Candidatus Fervidibacterota</taxon>
        <taxon>Candidatus Fervidibacter</taxon>
    </lineage>
</organism>
<dbReference type="InterPro" id="IPR019815">
    <property type="entry name" value="Translation_initiation_fac_3_C"/>
</dbReference>
<dbReference type="PANTHER" id="PTHR10938">
    <property type="entry name" value="TRANSLATION INITIATION FACTOR IF-3"/>
    <property type="match status" value="1"/>
</dbReference>
<evidence type="ECO:0000313" key="10">
    <source>
        <dbReference type="Proteomes" id="UP001204798"/>
    </source>
</evidence>
<dbReference type="SUPFAM" id="SSF54364">
    <property type="entry name" value="Translation initiation factor IF3, N-terminal domain"/>
    <property type="match status" value="1"/>
</dbReference>
<dbReference type="InterPro" id="IPR036788">
    <property type="entry name" value="T_IF-3_C_sf"/>
</dbReference>
<feature type="domain" description="Translation initiation factor 3 C-terminal" evidence="7">
    <location>
        <begin position="66"/>
        <end position="149"/>
    </location>
</feature>
<dbReference type="Gene3D" id="3.30.110.10">
    <property type="entry name" value="Translation initiation factor 3 (IF-3), C-terminal domain"/>
    <property type="match status" value="1"/>
</dbReference>